<dbReference type="InterPro" id="IPR028082">
    <property type="entry name" value="Peripla_BP_I"/>
</dbReference>
<dbReference type="PROSITE" id="PS01124">
    <property type="entry name" value="HTH_ARAC_FAMILY_2"/>
    <property type="match status" value="1"/>
</dbReference>
<proteinExistence type="predicted"/>
<keyword evidence="3" id="KW-0804">Transcription</keyword>
<dbReference type="Gene3D" id="1.10.10.60">
    <property type="entry name" value="Homeodomain-like"/>
    <property type="match status" value="1"/>
</dbReference>
<dbReference type="Gene3D" id="3.40.50.2300">
    <property type="match status" value="2"/>
</dbReference>
<dbReference type="Proteomes" id="UP000078486">
    <property type="component" value="Unassembled WGS sequence"/>
</dbReference>
<keyword evidence="1" id="KW-0805">Transcription regulation</keyword>
<evidence type="ECO:0000313" key="6">
    <source>
        <dbReference type="EMBL" id="OAM89388.1"/>
    </source>
</evidence>
<dbReference type="OrthoDB" id="9792510at2"/>
<evidence type="ECO:0000313" key="7">
    <source>
        <dbReference type="Proteomes" id="UP000078486"/>
    </source>
</evidence>
<dbReference type="Pfam" id="PF12833">
    <property type="entry name" value="HTH_18"/>
    <property type="match status" value="1"/>
</dbReference>
<dbReference type="InterPro" id="IPR009057">
    <property type="entry name" value="Homeodomain-like_sf"/>
</dbReference>
<dbReference type="Pfam" id="PF13377">
    <property type="entry name" value="Peripla_BP_3"/>
    <property type="match status" value="1"/>
</dbReference>
<dbReference type="AlphaFoldDB" id="A0A178II01"/>
<dbReference type="EMBL" id="LRRQ01000097">
    <property type="protein sequence ID" value="OAM89388.1"/>
    <property type="molecule type" value="Genomic_DNA"/>
</dbReference>
<evidence type="ECO:0000256" key="3">
    <source>
        <dbReference type="ARBA" id="ARBA00023163"/>
    </source>
</evidence>
<dbReference type="GO" id="GO:0000976">
    <property type="term" value="F:transcription cis-regulatory region binding"/>
    <property type="evidence" value="ECO:0007669"/>
    <property type="project" value="TreeGrafter"/>
</dbReference>
<dbReference type="STRING" id="1184151.AW736_13390"/>
<dbReference type="PANTHER" id="PTHR30146">
    <property type="entry name" value="LACI-RELATED TRANSCRIPTIONAL REPRESSOR"/>
    <property type="match status" value="1"/>
</dbReference>
<feature type="domain" description="HTH araC/xylS-type" evidence="5">
    <location>
        <begin position="274"/>
        <end position="372"/>
    </location>
</feature>
<reference evidence="6 7" key="1">
    <citation type="submission" date="2016-01" db="EMBL/GenBank/DDBJ databases">
        <title>High potential of lignocellulose degradation of a new Verrucomicrobia species.</title>
        <authorList>
            <person name="Wang Y."/>
            <person name="Shi Y."/>
            <person name="Qiu Z."/>
            <person name="Liu S."/>
            <person name="Yang H."/>
        </authorList>
    </citation>
    <scope>NUCLEOTIDE SEQUENCE [LARGE SCALE GENOMIC DNA]</scope>
    <source>
        <strain evidence="6 7">TSB47</strain>
    </source>
</reference>
<comment type="caution">
    <text evidence="6">The sequence shown here is derived from an EMBL/GenBank/DDBJ whole genome shotgun (WGS) entry which is preliminary data.</text>
</comment>
<keyword evidence="2" id="KW-0238">DNA-binding</keyword>
<dbReference type="SMART" id="SM00342">
    <property type="entry name" value="HTH_ARAC"/>
    <property type="match status" value="1"/>
</dbReference>
<keyword evidence="7" id="KW-1185">Reference proteome</keyword>
<evidence type="ECO:0000256" key="2">
    <source>
        <dbReference type="ARBA" id="ARBA00023125"/>
    </source>
</evidence>
<protein>
    <recommendedName>
        <fullName evidence="5">HTH araC/xylS-type domain-containing protein</fullName>
    </recommendedName>
</protein>
<sequence length="385" mass="42673">MPGTRKPAARRRRVLLAMYWWEDRVMEGVARYAAERGWALDCEMRWTHKLPDLRHWDGDGIIANPGVTAPLRPLVRFMERAGVPSVSLQPLGRACGDAHVVISHEEVGRCAARHLLDLGFRSLGYVLFDENPIERRRSDAFARCVREAGGHFTELPFRTLARRLPRLPAPMGLMAANDVNAVAVIHACLHAGRRVPEELAVVGVDDTEILCRFNPVPLSSVNCNYEQLGLTAAATLDRLMDGRAAPRAPVVIPVKGVTARRSTDTLPVRDLRVATALGFLRAHFRTAIRVGDAAAHAGVPLRGLQARFREQTGRTLSGELMRLRLAHARLLLGTTNAKTEAVAGECGFASRFHFARAFQRATGETPRAWRTKTRKAREPEPDRPP</sequence>
<dbReference type="RefSeq" id="WP_068770699.1">
    <property type="nucleotide sequence ID" value="NZ_CP109796.1"/>
</dbReference>
<evidence type="ECO:0000259" key="5">
    <source>
        <dbReference type="PROSITE" id="PS01124"/>
    </source>
</evidence>
<name>A0A178II01_9BACT</name>
<evidence type="ECO:0000256" key="1">
    <source>
        <dbReference type="ARBA" id="ARBA00023015"/>
    </source>
</evidence>
<dbReference type="GO" id="GO:0003700">
    <property type="term" value="F:DNA-binding transcription factor activity"/>
    <property type="evidence" value="ECO:0007669"/>
    <property type="project" value="InterPro"/>
</dbReference>
<dbReference type="SUPFAM" id="SSF46689">
    <property type="entry name" value="Homeodomain-like"/>
    <property type="match status" value="1"/>
</dbReference>
<dbReference type="SUPFAM" id="SSF53822">
    <property type="entry name" value="Periplasmic binding protein-like I"/>
    <property type="match status" value="1"/>
</dbReference>
<feature type="region of interest" description="Disordered" evidence="4">
    <location>
        <begin position="363"/>
        <end position="385"/>
    </location>
</feature>
<gene>
    <name evidence="6" type="ORF">AW736_13390</name>
</gene>
<accession>A0A178II01</accession>
<dbReference type="PANTHER" id="PTHR30146:SF24">
    <property type="entry name" value="XYLOSE OPERON REGULATORY PROTEIN"/>
    <property type="match status" value="1"/>
</dbReference>
<evidence type="ECO:0000256" key="4">
    <source>
        <dbReference type="SAM" id="MobiDB-lite"/>
    </source>
</evidence>
<dbReference type="InterPro" id="IPR018060">
    <property type="entry name" value="HTH_AraC"/>
</dbReference>
<feature type="compositionally biased region" description="Basic and acidic residues" evidence="4">
    <location>
        <begin position="376"/>
        <end position="385"/>
    </location>
</feature>
<dbReference type="InterPro" id="IPR046335">
    <property type="entry name" value="LacI/GalR-like_sensor"/>
</dbReference>
<organism evidence="6 7">
    <name type="scientific">Termitidicoccus mucosus</name>
    <dbReference type="NCBI Taxonomy" id="1184151"/>
    <lineage>
        <taxon>Bacteria</taxon>
        <taxon>Pseudomonadati</taxon>
        <taxon>Verrucomicrobiota</taxon>
        <taxon>Opitutia</taxon>
        <taxon>Opitutales</taxon>
        <taxon>Opitutaceae</taxon>
        <taxon>Termitidicoccus</taxon>
    </lineage>
</organism>